<reference evidence="2 3" key="1">
    <citation type="submission" date="2021-03" db="EMBL/GenBank/DDBJ databases">
        <title>novel species isolated from a fishpond in China.</title>
        <authorList>
            <person name="Lu H."/>
            <person name="Cai Z."/>
        </authorList>
    </citation>
    <scope>NUCLEOTIDE SEQUENCE [LARGE SCALE GENOMIC DNA]</scope>
    <source>
        <strain evidence="2 3">H41</strain>
    </source>
</reference>
<feature type="signal peptide" evidence="1">
    <location>
        <begin position="1"/>
        <end position="18"/>
    </location>
</feature>
<accession>A0ABS3C3C2</accession>
<organism evidence="2 3">
    <name type="scientific">Algoriphagus oliviformis</name>
    <dbReference type="NCBI Taxonomy" id="2811231"/>
    <lineage>
        <taxon>Bacteria</taxon>
        <taxon>Pseudomonadati</taxon>
        <taxon>Bacteroidota</taxon>
        <taxon>Cytophagia</taxon>
        <taxon>Cytophagales</taxon>
        <taxon>Cyclobacteriaceae</taxon>
        <taxon>Algoriphagus</taxon>
    </lineage>
</organism>
<protein>
    <submittedName>
        <fullName evidence="2">Uncharacterized protein</fullName>
    </submittedName>
</protein>
<evidence type="ECO:0000313" key="3">
    <source>
        <dbReference type="Proteomes" id="UP000664317"/>
    </source>
</evidence>
<feature type="chain" id="PRO_5045716994" evidence="1">
    <location>
        <begin position="19"/>
        <end position="221"/>
    </location>
</feature>
<name>A0ABS3C3C2_9BACT</name>
<keyword evidence="1" id="KW-0732">Signal</keyword>
<dbReference type="Proteomes" id="UP000664317">
    <property type="component" value="Unassembled WGS sequence"/>
</dbReference>
<sequence length="221" mass="25676">MRTIFCSLLIFVCFGAFAQYSVPLTNGQTLTFINAESDNFEHELSGDTVIIQQLFFDGLDGLEIKFSERPMNIRLSYEIDFFQYTIDDNPAGPLEPTYWTKPSLFYGSILPDNYGNHLNTKQTFKYLGFNSQSDFANYFLTNYPKIKELSLLTQTNFINGLLEDERFQECCPEYIQQGKEFLSKEPYDFKTLGDLALELGFRTTLLELTYETGKRYVKIKR</sequence>
<dbReference type="RefSeq" id="WP_206578256.1">
    <property type="nucleotide sequence ID" value="NZ_JAFKCT010000004.1"/>
</dbReference>
<comment type="caution">
    <text evidence="2">The sequence shown here is derived from an EMBL/GenBank/DDBJ whole genome shotgun (WGS) entry which is preliminary data.</text>
</comment>
<dbReference type="EMBL" id="JAFKCT010000004">
    <property type="protein sequence ID" value="MBN7811473.1"/>
    <property type="molecule type" value="Genomic_DNA"/>
</dbReference>
<evidence type="ECO:0000256" key="1">
    <source>
        <dbReference type="SAM" id="SignalP"/>
    </source>
</evidence>
<keyword evidence="3" id="KW-1185">Reference proteome</keyword>
<gene>
    <name evidence="2" type="ORF">J0A68_10935</name>
</gene>
<evidence type="ECO:0000313" key="2">
    <source>
        <dbReference type="EMBL" id="MBN7811473.1"/>
    </source>
</evidence>
<proteinExistence type="predicted"/>